<reference evidence="7 8" key="1">
    <citation type="submission" date="2019-02" db="EMBL/GenBank/DDBJ databases">
        <title>Planctomycetal bacteria perform biofilm scaping via a novel small molecule.</title>
        <authorList>
            <person name="Jeske O."/>
            <person name="Boedeker C."/>
            <person name="Wiegand S."/>
            <person name="Breitling P."/>
            <person name="Kallscheuer N."/>
            <person name="Jogler M."/>
            <person name="Rohde M."/>
            <person name="Petersen J."/>
            <person name="Medema M.H."/>
            <person name="Surup F."/>
            <person name="Jogler C."/>
        </authorList>
    </citation>
    <scope>NUCLEOTIDE SEQUENCE [LARGE SCALE GENOMIC DNA]</scope>
    <source>
        <strain evidence="7 8">Mal15</strain>
    </source>
</reference>
<dbReference type="InterPro" id="IPR014284">
    <property type="entry name" value="RNA_pol_sigma-70_dom"/>
</dbReference>
<accession>A0A5B9MR23</accession>
<dbReference type="SUPFAM" id="SSF88946">
    <property type="entry name" value="Sigma2 domain of RNA polymerase sigma factors"/>
    <property type="match status" value="1"/>
</dbReference>
<dbReference type="InterPro" id="IPR013324">
    <property type="entry name" value="RNA_pol_sigma_r3/r4-like"/>
</dbReference>
<keyword evidence="3" id="KW-0731">Sigma factor</keyword>
<sequence>MRLRDRDNHLAWSEFLEIYEPVIYRLARRRYLQDADAREIVQEVLLRVAAAIDRFDPTASGSFRGWLSQTTRRVVVDRFRRIGDTALPVGGQLDLLAGVVDGAENPFEVEFDLEHRRQLFRCAAEHLQRELSATSWAAFWRTAVQGHPAQVVASQLGISEGAVYVARCRVLKRIREFVQQREAE</sequence>
<dbReference type="Gene3D" id="1.10.1740.10">
    <property type="match status" value="1"/>
</dbReference>
<evidence type="ECO:0000313" key="7">
    <source>
        <dbReference type="EMBL" id="QEG02216.1"/>
    </source>
</evidence>
<keyword evidence="8" id="KW-1185">Reference proteome</keyword>
<dbReference type="NCBIfam" id="TIGR02937">
    <property type="entry name" value="sigma70-ECF"/>
    <property type="match status" value="1"/>
</dbReference>
<name>A0A5B9MR23_9BACT</name>
<dbReference type="AlphaFoldDB" id="A0A5B9MR23"/>
<dbReference type="InterPro" id="IPR007627">
    <property type="entry name" value="RNA_pol_sigma70_r2"/>
</dbReference>
<organism evidence="7 8">
    <name type="scientific">Stieleria maiorica</name>
    <dbReference type="NCBI Taxonomy" id="2795974"/>
    <lineage>
        <taxon>Bacteria</taxon>
        <taxon>Pseudomonadati</taxon>
        <taxon>Planctomycetota</taxon>
        <taxon>Planctomycetia</taxon>
        <taxon>Pirellulales</taxon>
        <taxon>Pirellulaceae</taxon>
        <taxon>Stieleria</taxon>
    </lineage>
</organism>
<dbReference type="InterPro" id="IPR039425">
    <property type="entry name" value="RNA_pol_sigma-70-like"/>
</dbReference>
<keyword evidence="2" id="KW-0805">Transcription regulation</keyword>
<evidence type="ECO:0000256" key="1">
    <source>
        <dbReference type="ARBA" id="ARBA00010641"/>
    </source>
</evidence>
<feature type="domain" description="RNA polymerase sigma-70 region 2" evidence="6">
    <location>
        <begin position="17"/>
        <end position="81"/>
    </location>
</feature>
<dbReference type="GO" id="GO:0003677">
    <property type="term" value="F:DNA binding"/>
    <property type="evidence" value="ECO:0007669"/>
    <property type="project" value="UniProtKB-KW"/>
</dbReference>
<dbReference type="PANTHER" id="PTHR43133:SF8">
    <property type="entry name" value="RNA POLYMERASE SIGMA FACTOR HI_1459-RELATED"/>
    <property type="match status" value="1"/>
</dbReference>
<evidence type="ECO:0000256" key="4">
    <source>
        <dbReference type="ARBA" id="ARBA00023125"/>
    </source>
</evidence>
<comment type="similarity">
    <text evidence="1">Belongs to the sigma-70 factor family. ECF subfamily.</text>
</comment>
<evidence type="ECO:0000313" key="8">
    <source>
        <dbReference type="Proteomes" id="UP000321353"/>
    </source>
</evidence>
<dbReference type="Proteomes" id="UP000321353">
    <property type="component" value="Chromosome"/>
</dbReference>
<gene>
    <name evidence="7" type="primary">sigE_7</name>
    <name evidence="7" type="ORF">Mal15_63010</name>
</gene>
<dbReference type="InterPro" id="IPR013325">
    <property type="entry name" value="RNA_pol_sigma_r2"/>
</dbReference>
<keyword evidence="4" id="KW-0238">DNA-binding</keyword>
<evidence type="ECO:0000256" key="3">
    <source>
        <dbReference type="ARBA" id="ARBA00023082"/>
    </source>
</evidence>
<dbReference type="PANTHER" id="PTHR43133">
    <property type="entry name" value="RNA POLYMERASE ECF-TYPE SIGMA FACTO"/>
    <property type="match status" value="1"/>
</dbReference>
<protein>
    <submittedName>
        <fullName evidence="7">ECF RNA polymerase sigma factor SigE</fullName>
    </submittedName>
</protein>
<evidence type="ECO:0000256" key="2">
    <source>
        <dbReference type="ARBA" id="ARBA00023015"/>
    </source>
</evidence>
<dbReference type="GO" id="GO:0016987">
    <property type="term" value="F:sigma factor activity"/>
    <property type="evidence" value="ECO:0007669"/>
    <property type="project" value="UniProtKB-KW"/>
</dbReference>
<dbReference type="GO" id="GO:0006352">
    <property type="term" value="P:DNA-templated transcription initiation"/>
    <property type="evidence" value="ECO:0007669"/>
    <property type="project" value="InterPro"/>
</dbReference>
<dbReference type="EMBL" id="CP036264">
    <property type="protein sequence ID" value="QEG02216.1"/>
    <property type="molecule type" value="Genomic_DNA"/>
</dbReference>
<proteinExistence type="inferred from homology"/>
<evidence type="ECO:0000256" key="5">
    <source>
        <dbReference type="ARBA" id="ARBA00023163"/>
    </source>
</evidence>
<dbReference type="KEGG" id="smam:Mal15_63010"/>
<dbReference type="Pfam" id="PF04542">
    <property type="entry name" value="Sigma70_r2"/>
    <property type="match status" value="1"/>
</dbReference>
<keyword evidence="5" id="KW-0804">Transcription</keyword>
<evidence type="ECO:0000259" key="6">
    <source>
        <dbReference type="Pfam" id="PF04542"/>
    </source>
</evidence>
<dbReference type="SUPFAM" id="SSF88659">
    <property type="entry name" value="Sigma3 and sigma4 domains of RNA polymerase sigma factors"/>
    <property type="match status" value="1"/>
</dbReference>